<dbReference type="SMART" id="SM00977">
    <property type="entry name" value="TilS_C"/>
    <property type="match status" value="1"/>
</dbReference>
<organism evidence="10 11">
    <name type="scientific">Paenibacillus solanacearum</name>
    <dbReference type="NCBI Taxonomy" id="2048548"/>
    <lineage>
        <taxon>Bacteria</taxon>
        <taxon>Bacillati</taxon>
        <taxon>Bacillota</taxon>
        <taxon>Bacilli</taxon>
        <taxon>Bacillales</taxon>
        <taxon>Paenibacillaceae</taxon>
        <taxon>Paenibacillus</taxon>
    </lineage>
</organism>
<comment type="catalytic activity">
    <reaction evidence="7 8">
        <text>cytidine(34) in tRNA(Ile2) + L-lysine + ATP = lysidine(34) in tRNA(Ile2) + AMP + diphosphate + H(+)</text>
        <dbReference type="Rhea" id="RHEA:43744"/>
        <dbReference type="Rhea" id="RHEA-COMP:10625"/>
        <dbReference type="Rhea" id="RHEA-COMP:10670"/>
        <dbReference type="ChEBI" id="CHEBI:15378"/>
        <dbReference type="ChEBI" id="CHEBI:30616"/>
        <dbReference type="ChEBI" id="CHEBI:32551"/>
        <dbReference type="ChEBI" id="CHEBI:33019"/>
        <dbReference type="ChEBI" id="CHEBI:82748"/>
        <dbReference type="ChEBI" id="CHEBI:83665"/>
        <dbReference type="ChEBI" id="CHEBI:456215"/>
        <dbReference type="EC" id="6.3.4.19"/>
    </reaction>
</comment>
<reference evidence="10" key="1">
    <citation type="submission" date="2021-06" db="EMBL/GenBank/DDBJ databases">
        <authorList>
            <person name="Criscuolo A."/>
        </authorList>
    </citation>
    <scope>NUCLEOTIDE SEQUENCE</scope>
    <source>
        <strain evidence="10">CIP111600</strain>
    </source>
</reference>
<evidence type="ECO:0000256" key="4">
    <source>
        <dbReference type="ARBA" id="ARBA00022694"/>
    </source>
</evidence>
<protein>
    <recommendedName>
        <fullName evidence="8">tRNA(Ile)-lysidine synthase</fullName>
        <ecNumber evidence="8">6.3.4.19</ecNumber>
    </recommendedName>
    <alternativeName>
        <fullName evidence="8">tRNA(Ile)-2-lysyl-cytidine synthase</fullName>
    </alternativeName>
    <alternativeName>
        <fullName evidence="8">tRNA(Ile)-lysidine synthetase</fullName>
    </alternativeName>
</protein>
<evidence type="ECO:0000256" key="6">
    <source>
        <dbReference type="ARBA" id="ARBA00022840"/>
    </source>
</evidence>
<evidence type="ECO:0000256" key="2">
    <source>
        <dbReference type="ARBA" id="ARBA00022490"/>
    </source>
</evidence>
<accession>A0A916K9Z2</accession>
<evidence type="ECO:0000313" key="11">
    <source>
        <dbReference type="Proteomes" id="UP000693672"/>
    </source>
</evidence>
<keyword evidence="4 8" id="KW-0819">tRNA processing</keyword>
<dbReference type="AlphaFoldDB" id="A0A916K9Z2"/>
<evidence type="ECO:0000259" key="9">
    <source>
        <dbReference type="SMART" id="SM00977"/>
    </source>
</evidence>
<dbReference type="GO" id="GO:0005737">
    <property type="term" value="C:cytoplasm"/>
    <property type="evidence" value="ECO:0007669"/>
    <property type="project" value="UniProtKB-SubCell"/>
</dbReference>
<dbReference type="InterPro" id="IPR011063">
    <property type="entry name" value="TilS/TtcA_N"/>
</dbReference>
<dbReference type="Proteomes" id="UP000693672">
    <property type="component" value="Unassembled WGS sequence"/>
</dbReference>
<keyword evidence="6 8" id="KW-0067">ATP-binding</keyword>
<comment type="similarity">
    <text evidence="8">Belongs to the tRNA(Ile)-lysidine synthase family.</text>
</comment>
<dbReference type="GO" id="GO:0032267">
    <property type="term" value="F:tRNA(Ile)-lysidine synthase activity"/>
    <property type="evidence" value="ECO:0007669"/>
    <property type="project" value="UniProtKB-EC"/>
</dbReference>
<dbReference type="NCBIfam" id="TIGR02432">
    <property type="entry name" value="lysidine_TilS_N"/>
    <property type="match status" value="1"/>
</dbReference>
<keyword evidence="2 8" id="KW-0963">Cytoplasm</keyword>
<dbReference type="CDD" id="cd01992">
    <property type="entry name" value="TilS_N"/>
    <property type="match status" value="1"/>
</dbReference>
<comment type="function">
    <text evidence="8">Ligates lysine onto the cytidine present at position 34 of the AUA codon-specific tRNA(Ile) that contains the anticodon CAU, in an ATP-dependent manner. Cytidine is converted to lysidine, thus changing the amino acid specificity of the tRNA from methionine to isoleucine.</text>
</comment>
<dbReference type="HAMAP" id="MF_01161">
    <property type="entry name" value="tRNA_Ile_lys_synt"/>
    <property type="match status" value="1"/>
</dbReference>
<dbReference type="PANTHER" id="PTHR43033:SF1">
    <property type="entry name" value="TRNA(ILE)-LYSIDINE SYNTHASE-RELATED"/>
    <property type="match status" value="1"/>
</dbReference>
<comment type="domain">
    <text evidence="8">The N-terminal region contains the highly conserved SGGXDS motif, predicted to be a P-loop motif involved in ATP binding.</text>
</comment>
<evidence type="ECO:0000256" key="3">
    <source>
        <dbReference type="ARBA" id="ARBA00022598"/>
    </source>
</evidence>
<evidence type="ECO:0000313" key="10">
    <source>
        <dbReference type="EMBL" id="CAG7649950.1"/>
    </source>
</evidence>
<dbReference type="InterPro" id="IPR012094">
    <property type="entry name" value="tRNA_Ile_lys_synt"/>
</dbReference>
<sequence length="481" mass="53923">MGSAGELTDRVERVIRTEHLISPGDGVVVAVSGGPDSVGLLHLLFALSGRYGWKLTVAHVNHSFRGEESEREAELVERLAQELQLPCTSTLIDVPRHIRETGKNPQVAARELRYAFLTETAQRAGASRMALAHHADDQAETALMRLIRGTSPSGLAGMPMRRMVKNGLELIRPLLRIYKSDLVDYCQAQHLSYCIDSSNLENKYFRNQIRNAALPFLRQYNEQLPTALLHLTEMAAAENDYLEQETKELASRHISREDGVYAWSANWFAGVHVALQRRLIKLILNYLASDPDGIDFVTVEGARQAMTAKSPSNFRREIGQNITIVREYDRIAVHTMVLQPVAYAYAVERGQEAIAIPETGVSLELRWLGTEGSRERGAAAYEAWFDADQLVFPLSVRSRRPGDRMKPYGLNGTKKVKDMYIDAKVPPLLRERIPIVEDAAGTVLWLPGVRRSAHAGCSAETVRYLHMKLHMPESLLFSMSR</sequence>
<dbReference type="Pfam" id="PF11734">
    <property type="entry name" value="TilS_C"/>
    <property type="match status" value="1"/>
</dbReference>
<dbReference type="PANTHER" id="PTHR43033">
    <property type="entry name" value="TRNA(ILE)-LYSIDINE SYNTHASE-RELATED"/>
    <property type="match status" value="1"/>
</dbReference>
<dbReference type="RefSeq" id="WP_218095663.1">
    <property type="nucleotide sequence ID" value="NZ_CAJVAS010000051.1"/>
</dbReference>
<evidence type="ECO:0000256" key="1">
    <source>
        <dbReference type="ARBA" id="ARBA00004496"/>
    </source>
</evidence>
<dbReference type="NCBIfam" id="TIGR02433">
    <property type="entry name" value="lysidine_TilS_C"/>
    <property type="match status" value="1"/>
</dbReference>
<dbReference type="Pfam" id="PF01171">
    <property type="entry name" value="ATP_bind_3"/>
    <property type="match status" value="1"/>
</dbReference>
<dbReference type="EC" id="6.3.4.19" evidence="8"/>
<keyword evidence="3 8" id="KW-0436">Ligase</keyword>
<proteinExistence type="inferred from homology"/>
<keyword evidence="5 8" id="KW-0547">Nucleotide-binding</keyword>
<name>A0A916K9Z2_9BACL</name>
<comment type="subcellular location">
    <subcellularLocation>
        <location evidence="1 8">Cytoplasm</location>
    </subcellularLocation>
</comment>
<keyword evidence="11" id="KW-1185">Reference proteome</keyword>
<feature type="binding site" evidence="8">
    <location>
        <begin position="32"/>
        <end position="37"/>
    </location>
    <ligand>
        <name>ATP</name>
        <dbReference type="ChEBI" id="CHEBI:30616"/>
    </ligand>
</feature>
<feature type="domain" description="Lysidine-tRNA(Ile) synthetase C-terminal" evidence="9">
    <location>
        <begin position="394"/>
        <end position="467"/>
    </location>
</feature>
<evidence type="ECO:0000256" key="5">
    <source>
        <dbReference type="ARBA" id="ARBA00022741"/>
    </source>
</evidence>
<comment type="caution">
    <text evidence="10">The sequence shown here is derived from an EMBL/GenBank/DDBJ whole genome shotgun (WGS) entry which is preliminary data.</text>
</comment>
<dbReference type="GO" id="GO:0006400">
    <property type="term" value="P:tRNA modification"/>
    <property type="evidence" value="ECO:0007669"/>
    <property type="project" value="UniProtKB-UniRule"/>
</dbReference>
<gene>
    <name evidence="8 10" type="primary">tilS</name>
    <name evidence="10" type="ORF">PAESOLCIP111_05980</name>
</gene>
<dbReference type="EMBL" id="CAJVAS010000051">
    <property type="protein sequence ID" value="CAG7649950.1"/>
    <property type="molecule type" value="Genomic_DNA"/>
</dbReference>
<evidence type="ECO:0000256" key="7">
    <source>
        <dbReference type="ARBA" id="ARBA00048539"/>
    </source>
</evidence>
<dbReference type="InterPro" id="IPR012796">
    <property type="entry name" value="Lysidine-tRNA-synth_C"/>
</dbReference>
<evidence type="ECO:0000256" key="8">
    <source>
        <dbReference type="HAMAP-Rule" id="MF_01161"/>
    </source>
</evidence>
<dbReference type="InterPro" id="IPR012795">
    <property type="entry name" value="tRNA_Ile_lys_synt_N"/>
</dbReference>
<dbReference type="GO" id="GO:0005524">
    <property type="term" value="F:ATP binding"/>
    <property type="evidence" value="ECO:0007669"/>
    <property type="project" value="UniProtKB-UniRule"/>
</dbReference>